<organism evidence="1 2">
    <name type="scientific">Scleropages formosus</name>
    <name type="common">Asian bonytongue</name>
    <name type="synonym">Osteoglossum formosum</name>
    <dbReference type="NCBI Taxonomy" id="113540"/>
    <lineage>
        <taxon>Eukaryota</taxon>
        <taxon>Metazoa</taxon>
        <taxon>Chordata</taxon>
        <taxon>Craniata</taxon>
        <taxon>Vertebrata</taxon>
        <taxon>Euteleostomi</taxon>
        <taxon>Actinopterygii</taxon>
        <taxon>Neopterygii</taxon>
        <taxon>Teleostei</taxon>
        <taxon>Osteoglossocephala</taxon>
        <taxon>Osteoglossomorpha</taxon>
        <taxon>Osteoglossiformes</taxon>
        <taxon>Osteoglossidae</taxon>
        <taxon>Scleropages</taxon>
    </lineage>
</organism>
<dbReference type="STRING" id="113540.ENSSFOP00015009729"/>
<accession>A0A0P7V4Q1</accession>
<evidence type="ECO:0000313" key="2">
    <source>
        <dbReference type="Proteomes" id="UP000034805"/>
    </source>
</evidence>
<dbReference type="AlphaFoldDB" id="A0A0P7V4Q1"/>
<dbReference type="GO" id="GO:0034599">
    <property type="term" value="P:cellular response to oxidative stress"/>
    <property type="evidence" value="ECO:0007669"/>
    <property type="project" value="TreeGrafter"/>
</dbReference>
<dbReference type="EMBL" id="JARO02001113">
    <property type="protein sequence ID" value="KPP76453.1"/>
    <property type="molecule type" value="Genomic_DNA"/>
</dbReference>
<dbReference type="GO" id="GO:0043240">
    <property type="term" value="C:Fanconi anaemia nuclear complex"/>
    <property type="evidence" value="ECO:0007669"/>
    <property type="project" value="InterPro"/>
</dbReference>
<sequence length="250" mass="28499">MQSQGCDGVASDWTRAMSSSVPFPGQLMEFWMGKAVEWDQTKTPAVQFDSSTREAIERFPFIGQLLGRLCWNSYVTADEESRDCLLRCLCCMYSAQPQGAVELKANQWIQNLLCLLSTEDDSSTAQAVFNHCPAALNEGFLEAVSEALLRWHHRLFESWFLLLQCSDWVDVAAQVLVTSSQESSTTLLWLLAFYYHPANNEQQRTQALVKVRCGFTRQLLALLAGIEHRLNGRETHERLKNLRTFCIEHK</sequence>
<dbReference type="GO" id="GO:0006289">
    <property type="term" value="P:nucleotide-excision repair"/>
    <property type="evidence" value="ECO:0007669"/>
    <property type="project" value="TreeGrafter"/>
</dbReference>
<gene>
    <name evidence="1" type="ORF">Z043_104196</name>
</gene>
<proteinExistence type="predicted"/>
<dbReference type="Pfam" id="PF02106">
    <property type="entry name" value="Fanconi_C"/>
    <property type="match status" value="2"/>
</dbReference>
<dbReference type="Proteomes" id="UP000034805">
    <property type="component" value="Unassembled WGS sequence"/>
</dbReference>
<dbReference type="PANTHER" id="PTHR16798:SF0">
    <property type="entry name" value="FANCONI ANEMIA GROUP C PROTEIN"/>
    <property type="match status" value="1"/>
</dbReference>
<evidence type="ECO:0000313" key="1">
    <source>
        <dbReference type="EMBL" id="KPP76453.1"/>
    </source>
</evidence>
<dbReference type="InterPro" id="IPR000686">
    <property type="entry name" value="FANCC"/>
</dbReference>
<dbReference type="PANTHER" id="PTHR16798">
    <property type="entry name" value="FANCONI ANEMIA GROUP C PROTEIN FANCC"/>
    <property type="match status" value="1"/>
</dbReference>
<protein>
    <recommendedName>
        <fullName evidence="3">Fanconi anemia group C protein-like</fullName>
    </recommendedName>
</protein>
<evidence type="ECO:0008006" key="3">
    <source>
        <dbReference type="Google" id="ProtNLM"/>
    </source>
</evidence>
<name>A0A0P7V4Q1_SCLFO</name>
<dbReference type="GO" id="GO:0036297">
    <property type="term" value="P:interstrand cross-link repair"/>
    <property type="evidence" value="ECO:0007669"/>
    <property type="project" value="InterPro"/>
</dbReference>
<comment type="caution">
    <text evidence="1">The sequence shown here is derived from an EMBL/GenBank/DDBJ whole genome shotgun (WGS) entry which is preliminary data.</text>
</comment>
<reference evidence="1 2" key="1">
    <citation type="submission" date="2015-08" db="EMBL/GenBank/DDBJ databases">
        <title>The genome of the Asian arowana (Scleropages formosus).</title>
        <authorList>
            <person name="Tan M.H."/>
            <person name="Gan H.M."/>
            <person name="Croft L.J."/>
            <person name="Austin C.M."/>
        </authorList>
    </citation>
    <scope>NUCLEOTIDE SEQUENCE [LARGE SCALE GENOMIC DNA]</scope>
    <source>
        <strain evidence="1">Aro1</strain>
    </source>
</reference>